<dbReference type="SUPFAM" id="SSF47473">
    <property type="entry name" value="EF-hand"/>
    <property type="match status" value="1"/>
</dbReference>
<name>A0ABW2IIU3_9PROT</name>
<protein>
    <recommendedName>
        <fullName evidence="2">EF-hand domain-containing protein</fullName>
    </recommendedName>
</protein>
<dbReference type="RefSeq" id="WP_382165985.1">
    <property type="nucleotide sequence ID" value="NZ_JBHTBR010000002.1"/>
</dbReference>
<gene>
    <name evidence="3" type="ORF">ACFQS8_04125</name>
</gene>
<evidence type="ECO:0000313" key="4">
    <source>
        <dbReference type="Proteomes" id="UP001596492"/>
    </source>
</evidence>
<dbReference type="Gene3D" id="1.10.238.10">
    <property type="entry name" value="EF-hand"/>
    <property type="match status" value="1"/>
</dbReference>
<keyword evidence="4" id="KW-1185">Reference proteome</keyword>
<proteinExistence type="predicted"/>
<keyword evidence="1" id="KW-0732">Signal</keyword>
<evidence type="ECO:0000256" key="1">
    <source>
        <dbReference type="SAM" id="SignalP"/>
    </source>
</evidence>
<feature type="signal peptide" evidence="1">
    <location>
        <begin position="1"/>
        <end position="23"/>
    </location>
</feature>
<comment type="caution">
    <text evidence="3">The sequence shown here is derived from an EMBL/GenBank/DDBJ whole genome shotgun (WGS) entry which is preliminary data.</text>
</comment>
<dbReference type="Pfam" id="PF13202">
    <property type="entry name" value="EF-hand_5"/>
    <property type="match status" value="1"/>
</dbReference>
<reference evidence="4" key="1">
    <citation type="journal article" date="2019" name="Int. J. Syst. Evol. Microbiol.">
        <title>The Global Catalogue of Microorganisms (GCM) 10K type strain sequencing project: providing services to taxonomists for standard genome sequencing and annotation.</title>
        <authorList>
            <consortium name="The Broad Institute Genomics Platform"/>
            <consortium name="The Broad Institute Genome Sequencing Center for Infectious Disease"/>
            <person name="Wu L."/>
            <person name="Ma J."/>
        </authorList>
    </citation>
    <scope>NUCLEOTIDE SEQUENCE [LARGE SCALE GENOMIC DNA]</scope>
    <source>
        <strain evidence="4">CCUG 51308</strain>
    </source>
</reference>
<dbReference type="PROSITE" id="PS00018">
    <property type="entry name" value="EF_HAND_1"/>
    <property type="match status" value="1"/>
</dbReference>
<organism evidence="3 4">
    <name type="scientific">Hirschia litorea</name>
    <dbReference type="NCBI Taxonomy" id="1199156"/>
    <lineage>
        <taxon>Bacteria</taxon>
        <taxon>Pseudomonadati</taxon>
        <taxon>Pseudomonadota</taxon>
        <taxon>Alphaproteobacteria</taxon>
        <taxon>Hyphomonadales</taxon>
        <taxon>Hyphomonadaceae</taxon>
        <taxon>Hirschia</taxon>
    </lineage>
</organism>
<dbReference type="Proteomes" id="UP001596492">
    <property type="component" value="Unassembled WGS sequence"/>
</dbReference>
<evidence type="ECO:0000259" key="2">
    <source>
        <dbReference type="Pfam" id="PF13202"/>
    </source>
</evidence>
<feature type="chain" id="PRO_5047265448" description="EF-hand domain-containing protein" evidence="1">
    <location>
        <begin position="24"/>
        <end position="131"/>
    </location>
</feature>
<dbReference type="InterPro" id="IPR018247">
    <property type="entry name" value="EF_Hand_1_Ca_BS"/>
</dbReference>
<dbReference type="InterPro" id="IPR011992">
    <property type="entry name" value="EF-hand-dom_pair"/>
</dbReference>
<feature type="domain" description="EF-hand" evidence="2">
    <location>
        <begin position="31"/>
        <end position="45"/>
    </location>
</feature>
<dbReference type="EMBL" id="JBHTBR010000002">
    <property type="protein sequence ID" value="MFC7290791.1"/>
    <property type="molecule type" value="Genomic_DNA"/>
</dbReference>
<sequence>MLLRKTIIAGFLISSLGVGVANAANPLPLPAADTDGDGALTAEEYVLFEADRQFNFRDKNKDGILTKVEWLGKSKSSFPKDVWDKFNADGDETFNADELVSVYLWIFGNKDQNKDGKLSGNELPEQMRAKS</sequence>
<evidence type="ECO:0000313" key="3">
    <source>
        <dbReference type="EMBL" id="MFC7290791.1"/>
    </source>
</evidence>
<accession>A0ABW2IIU3</accession>
<dbReference type="InterPro" id="IPR002048">
    <property type="entry name" value="EF_hand_dom"/>
</dbReference>